<accession>A0A6G0X0L5</accession>
<sequence>MSASNASTVVCVTGGTGFVGSHVVKALLDRGYTVNTTVRNMNDEKKLAHLKSLPGATERLRFFQADLVEEGSFDEAIKGTTYVLHTASPFFIGNATRENILDPAVDGTLTCMAAVSFNMGTVPSTHVYTEADWSREDLLEQHSIWYPLGKTIAERTAHEFVEKETPGFSVVALNPTWIFGPLLQPTLNESSQQISRFFTGDLKKIPNAFKSGVDVRDLAIAHVAAFEKPAANGRYVLIGWQATEAEICARIKELYPSAPIATEVDGDGKTPERMLFDSSKAVKDLGLKFTQMAETIADTCQSLVQHGFVQTSGH</sequence>
<gene>
    <name evidence="4" type="ORF">Ae201684_009576</name>
</gene>
<evidence type="ECO:0000313" key="4">
    <source>
        <dbReference type="EMBL" id="KAF0733326.1"/>
    </source>
</evidence>
<dbReference type="VEuPathDB" id="FungiDB:AeMF1_013168"/>
<dbReference type="VEuPathDB" id="FungiDB:AeMF1_013167"/>
<proteinExistence type="inferred from homology"/>
<evidence type="ECO:0000313" key="5">
    <source>
        <dbReference type="Proteomes" id="UP000481153"/>
    </source>
</evidence>
<dbReference type="GO" id="GO:0016616">
    <property type="term" value="F:oxidoreductase activity, acting on the CH-OH group of donors, NAD or NADP as acceptor"/>
    <property type="evidence" value="ECO:0007669"/>
    <property type="project" value="TreeGrafter"/>
</dbReference>
<name>A0A6G0X0L5_9STRA</name>
<dbReference type="AlphaFoldDB" id="A0A6G0X0L5"/>
<evidence type="ECO:0000256" key="1">
    <source>
        <dbReference type="ARBA" id="ARBA00023002"/>
    </source>
</evidence>
<reference evidence="4 5" key="1">
    <citation type="submission" date="2019-07" db="EMBL/GenBank/DDBJ databases">
        <title>Genomics analysis of Aphanomyces spp. identifies a new class of oomycete effector associated with host adaptation.</title>
        <authorList>
            <person name="Gaulin E."/>
        </authorList>
    </citation>
    <scope>NUCLEOTIDE SEQUENCE [LARGE SCALE GENOMIC DNA]</scope>
    <source>
        <strain evidence="4 5">ATCC 201684</strain>
    </source>
</reference>
<dbReference type="InterPro" id="IPR001509">
    <property type="entry name" value="Epimerase_deHydtase"/>
</dbReference>
<keyword evidence="5" id="KW-1185">Reference proteome</keyword>
<evidence type="ECO:0000256" key="2">
    <source>
        <dbReference type="ARBA" id="ARBA00023445"/>
    </source>
</evidence>
<dbReference type="FunFam" id="3.40.50.720:FF:000085">
    <property type="entry name" value="Dihydroflavonol reductase"/>
    <property type="match status" value="1"/>
</dbReference>
<feature type="domain" description="NAD-dependent epimerase/dehydratase" evidence="3">
    <location>
        <begin position="10"/>
        <end position="234"/>
    </location>
</feature>
<protein>
    <recommendedName>
        <fullName evidence="3">NAD-dependent epimerase/dehydratase domain-containing protein</fullName>
    </recommendedName>
</protein>
<dbReference type="Gene3D" id="3.40.50.720">
    <property type="entry name" value="NAD(P)-binding Rossmann-like Domain"/>
    <property type="match status" value="2"/>
</dbReference>
<organism evidence="4 5">
    <name type="scientific">Aphanomyces euteiches</name>
    <dbReference type="NCBI Taxonomy" id="100861"/>
    <lineage>
        <taxon>Eukaryota</taxon>
        <taxon>Sar</taxon>
        <taxon>Stramenopiles</taxon>
        <taxon>Oomycota</taxon>
        <taxon>Saprolegniomycetes</taxon>
        <taxon>Saprolegniales</taxon>
        <taxon>Verrucalvaceae</taxon>
        <taxon>Aphanomyces</taxon>
    </lineage>
</organism>
<dbReference type="PANTHER" id="PTHR10366">
    <property type="entry name" value="NAD DEPENDENT EPIMERASE/DEHYDRATASE"/>
    <property type="match status" value="1"/>
</dbReference>
<dbReference type="InterPro" id="IPR036291">
    <property type="entry name" value="NAD(P)-bd_dom_sf"/>
</dbReference>
<dbReference type="SUPFAM" id="SSF51735">
    <property type="entry name" value="NAD(P)-binding Rossmann-fold domains"/>
    <property type="match status" value="1"/>
</dbReference>
<dbReference type="PANTHER" id="PTHR10366:SF564">
    <property type="entry name" value="STEROL-4-ALPHA-CARBOXYLATE 3-DEHYDROGENASE, DECARBOXYLATING"/>
    <property type="match status" value="1"/>
</dbReference>
<dbReference type="InterPro" id="IPR050425">
    <property type="entry name" value="NAD(P)_dehydrat-like"/>
</dbReference>
<evidence type="ECO:0000259" key="3">
    <source>
        <dbReference type="Pfam" id="PF01370"/>
    </source>
</evidence>
<keyword evidence="1" id="KW-0560">Oxidoreductase</keyword>
<comment type="similarity">
    <text evidence="2">Belongs to the NAD(P)-dependent epimerase/dehydratase family. Dihydroflavonol-4-reductase subfamily.</text>
</comment>
<dbReference type="Pfam" id="PF01370">
    <property type="entry name" value="Epimerase"/>
    <property type="match status" value="1"/>
</dbReference>
<comment type="caution">
    <text evidence="4">The sequence shown here is derived from an EMBL/GenBank/DDBJ whole genome shotgun (WGS) entry which is preliminary data.</text>
</comment>
<dbReference type="Proteomes" id="UP000481153">
    <property type="component" value="Unassembled WGS sequence"/>
</dbReference>
<dbReference type="EMBL" id="VJMJ01000122">
    <property type="protein sequence ID" value="KAF0733326.1"/>
    <property type="molecule type" value="Genomic_DNA"/>
</dbReference>